<feature type="compositionally biased region" description="Basic and acidic residues" evidence="1">
    <location>
        <begin position="48"/>
        <end position="60"/>
    </location>
</feature>
<organism evidence="2 3">
    <name type="scientific">Collinsella stercoris DSM 13279</name>
    <dbReference type="NCBI Taxonomy" id="445975"/>
    <lineage>
        <taxon>Bacteria</taxon>
        <taxon>Bacillati</taxon>
        <taxon>Actinomycetota</taxon>
        <taxon>Coriobacteriia</taxon>
        <taxon>Coriobacteriales</taxon>
        <taxon>Coriobacteriaceae</taxon>
        <taxon>Collinsella</taxon>
    </lineage>
</organism>
<evidence type="ECO:0000256" key="1">
    <source>
        <dbReference type="SAM" id="MobiDB-lite"/>
    </source>
</evidence>
<dbReference type="AlphaFoldDB" id="B6GEL7"/>
<sequence length="60" mass="6354">MVAANDDAAVRGGMPRIRSPRPLPAEGRGAGPTLYRPAPFCRQGRKGANHDREQEGGGAR</sequence>
<keyword evidence="3" id="KW-1185">Reference proteome</keyword>
<dbReference type="STRING" id="445975.COLSTE_02562"/>
<name>B6GEL7_9ACTN</name>
<feature type="region of interest" description="Disordered" evidence="1">
    <location>
        <begin position="1"/>
        <end position="60"/>
    </location>
</feature>
<dbReference type="EMBL" id="ABXJ01000164">
    <property type="protein sequence ID" value="EEA89275.1"/>
    <property type="molecule type" value="Genomic_DNA"/>
</dbReference>
<evidence type="ECO:0000313" key="3">
    <source>
        <dbReference type="Proteomes" id="UP000003560"/>
    </source>
</evidence>
<comment type="caution">
    <text evidence="2">The sequence shown here is derived from an EMBL/GenBank/DDBJ whole genome shotgun (WGS) entry which is preliminary data.</text>
</comment>
<dbReference type="HOGENOM" id="CLU_2966129_0_0_11"/>
<protein>
    <submittedName>
        <fullName evidence="2">Uncharacterized protein</fullName>
    </submittedName>
</protein>
<evidence type="ECO:0000313" key="2">
    <source>
        <dbReference type="EMBL" id="EEA89275.1"/>
    </source>
</evidence>
<feature type="non-terminal residue" evidence="2">
    <location>
        <position position="60"/>
    </location>
</feature>
<reference evidence="2 3" key="2">
    <citation type="submission" date="2008-10" db="EMBL/GenBank/DDBJ databases">
        <authorList>
            <person name="Fulton L."/>
            <person name="Clifton S."/>
            <person name="Fulton B."/>
            <person name="Xu J."/>
            <person name="Minx P."/>
            <person name="Pepin K.H."/>
            <person name="Johnson M."/>
            <person name="Thiruvilangam P."/>
            <person name="Bhonagiri V."/>
            <person name="Nash W.E."/>
            <person name="Mardis E.R."/>
            <person name="Wilson R.K."/>
        </authorList>
    </citation>
    <scope>NUCLEOTIDE SEQUENCE [LARGE SCALE GENOMIC DNA]</scope>
    <source>
        <strain evidence="2 3">DSM 13279</strain>
    </source>
</reference>
<dbReference type="Proteomes" id="UP000003560">
    <property type="component" value="Unassembled WGS sequence"/>
</dbReference>
<accession>B6GEL7</accession>
<proteinExistence type="predicted"/>
<reference evidence="2 3" key="1">
    <citation type="submission" date="2008-10" db="EMBL/GenBank/DDBJ databases">
        <title>Draft genome sequence of Collinsella stercoris (DSM 13279).</title>
        <authorList>
            <person name="Sudarsanam P."/>
            <person name="Ley R."/>
            <person name="Guruge J."/>
            <person name="Turnbaugh P.J."/>
            <person name="Mahowald M."/>
            <person name="Liep D."/>
            <person name="Gordon J."/>
        </authorList>
    </citation>
    <scope>NUCLEOTIDE SEQUENCE [LARGE SCALE GENOMIC DNA]</scope>
    <source>
        <strain evidence="2 3">DSM 13279</strain>
    </source>
</reference>
<gene>
    <name evidence="2" type="ORF">COLSTE_02562</name>
</gene>